<dbReference type="Proteomes" id="UP000246464">
    <property type="component" value="Chromosome 15"/>
</dbReference>
<dbReference type="AlphaFoldDB" id="A0A2U9CCI1"/>
<name>A0A2U9CCI1_SCOMX</name>
<proteinExistence type="predicted"/>
<keyword evidence="3" id="KW-1185">Reference proteome</keyword>
<organism evidence="2 3">
    <name type="scientific">Scophthalmus maximus</name>
    <name type="common">Turbot</name>
    <name type="synonym">Psetta maxima</name>
    <dbReference type="NCBI Taxonomy" id="52904"/>
    <lineage>
        <taxon>Eukaryota</taxon>
        <taxon>Metazoa</taxon>
        <taxon>Chordata</taxon>
        <taxon>Craniata</taxon>
        <taxon>Vertebrata</taxon>
        <taxon>Euteleostomi</taxon>
        <taxon>Actinopterygii</taxon>
        <taxon>Neopterygii</taxon>
        <taxon>Teleostei</taxon>
        <taxon>Neoteleostei</taxon>
        <taxon>Acanthomorphata</taxon>
        <taxon>Carangaria</taxon>
        <taxon>Pleuronectiformes</taxon>
        <taxon>Pleuronectoidei</taxon>
        <taxon>Scophthalmidae</taxon>
        <taxon>Scophthalmus</taxon>
    </lineage>
</organism>
<evidence type="ECO:0000256" key="1">
    <source>
        <dbReference type="SAM" id="MobiDB-lite"/>
    </source>
</evidence>
<feature type="region of interest" description="Disordered" evidence="1">
    <location>
        <begin position="1"/>
        <end position="26"/>
    </location>
</feature>
<sequence length="125" mass="13828">MIHRLSGASSDNTSPPPHSSLFGGQEWLSNKRRSHSFTSATYQKIKPMLHPPRGLERGSNYCVTLVVGDKSSDSTSTSRSSEPPLLAVAGWQQDAHQDSALRSFASLPRPRNKSVFKKFFGKRDL</sequence>
<evidence type="ECO:0000313" key="3">
    <source>
        <dbReference type="Proteomes" id="UP000246464"/>
    </source>
</evidence>
<gene>
    <name evidence="2" type="ORF">SMAX5B_016821</name>
</gene>
<accession>A0A2U9CCI1</accession>
<protein>
    <submittedName>
        <fullName evidence="2">Uncharacterized protein</fullName>
    </submittedName>
</protein>
<reference evidence="2 3" key="1">
    <citation type="submission" date="2017-12" db="EMBL/GenBank/DDBJ databases">
        <title>Integrating genomic resources of turbot (Scophthalmus maximus) in depth evaluation of genetic and physical mapping variation across individuals.</title>
        <authorList>
            <person name="Martinez P."/>
        </authorList>
    </citation>
    <scope>NUCLEOTIDE SEQUENCE [LARGE SCALE GENOMIC DNA]</scope>
</reference>
<evidence type="ECO:0000313" key="2">
    <source>
        <dbReference type="EMBL" id="AWP14274.1"/>
    </source>
</evidence>
<dbReference type="EMBL" id="CP026257">
    <property type="protein sequence ID" value="AWP14274.1"/>
    <property type="molecule type" value="Genomic_DNA"/>
</dbReference>